<dbReference type="PANTHER" id="PTHR32182">
    <property type="entry name" value="DNA REPLICATION AND REPAIR PROTEIN RECF"/>
    <property type="match status" value="1"/>
</dbReference>
<comment type="caution">
    <text evidence="2">The sequence shown here is derived from an EMBL/GenBank/DDBJ whole genome shotgun (WGS) entry which is preliminary data.</text>
</comment>
<dbReference type="PANTHER" id="PTHR32182:SF22">
    <property type="entry name" value="ATP-DEPENDENT ENDONUCLEASE, OLD FAMILY-RELATED"/>
    <property type="match status" value="1"/>
</dbReference>
<dbReference type="EMBL" id="QGKM01000100">
    <property type="protein sequence ID" value="PWQ92272.1"/>
    <property type="molecule type" value="Genomic_DNA"/>
</dbReference>
<keyword evidence="3" id="KW-1185">Reference proteome</keyword>
<feature type="domain" description="ATPase AAA-type core" evidence="1">
    <location>
        <begin position="32"/>
        <end position="301"/>
    </location>
</feature>
<dbReference type="OrthoDB" id="104167at2"/>
<proteinExistence type="predicted"/>
<evidence type="ECO:0000313" key="3">
    <source>
        <dbReference type="Proteomes" id="UP000245539"/>
    </source>
</evidence>
<dbReference type="SUPFAM" id="SSF52540">
    <property type="entry name" value="P-loop containing nucleoside triphosphate hydrolases"/>
    <property type="match status" value="1"/>
</dbReference>
<dbReference type="GO" id="GO:0016887">
    <property type="term" value="F:ATP hydrolysis activity"/>
    <property type="evidence" value="ECO:0007669"/>
    <property type="project" value="InterPro"/>
</dbReference>
<dbReference type="AlphaFoldDB" id="A0A317C819"/>
<dbReference type="InterPro" id="IPR014555">
    <property type="entry name" value="RecF-like"/>
</dbReference>
<dbReference type="PIRSF" id="PIRSF029347">
    <property type="entry name" value="RecF"/>
    <property type="match status" value="1"/>
</dbReference>
<dbReference type="Gene3D" id="3.40.50.300">
    <property type="entry name" value="P-loop containing nucleotide triphosphate hydrolases"/>
    <property type="match status" value="1"/>
</dbReference>
<accession>A0A317C819</accession>
<gene>
    <name evidence="2" type="ORF">DKW60_21955</name>
</gene>
<dbReference type="GO" id="GO:0005524">
    <property type="term" value="F:ATP binding"/>
    <property type="evidence" value="ECO:0007669"/>
    <property type="project" value="InterPro"/>
</dbReference>
<name>A0A317C819_9GAMM</name>
<evidence type="ECO:0000259" key="1">
    <source>
        <dbReference type="Pfam" id="PF13304"/>
    </source>
</evidence>
<dbReference type="GO" id="GO:0000731">
    <property type="term" value="P:DNA synthesis involved in DNA repair"/>
    <property type="evidence" value="ECO:0007669"/>
    <property type="project" value="TreeGrafter"/>
</dbReference>
<dbReference type="Pfam" id="PF13304">
    <property type="entry name" value="AAA_21"/>
    <property type="match status" value="1"/>
</dbReference>
<reference evidence="2 3" key="1">
    <citation type="submission" date="2018-05" db="EMBL/GenBank/DDBJ databases">
        <title>Leucothrix arctica sp. nov., isolated from Arctic seawater.</title>
        <authorList>
            <person name="Choi A."/>
            <person name="Baek K."/>
        </authorList>
    </citation>
    <scope>NUCLEOTIDE SEQUENCE [LARGE SCALE GENOMIC DNA]</scope>
    <source>
        <strain evidence="2 3">JCM 18388</strain>
    </source>
</reference>
<organism evidence="2 3">
    <name type="scientific">Leucothrix pacifica</name>
    <dbReference type="NCBI Taxonomy" id="1247513"/>
    <lineage>
        <taxon>Bacteria</taxon>
        <taxon>Pseudomonadati</taxon>
        <taxon>Pseudomonadota</taxon>
        <taxon>Gammaproteobacteria</taxon>
        <taxon>Thiotrichales</taxon>
        <taxon>Thiotrichaceae</taxon>
        <taxon>Leucothrix</taxon>
    </lineage>
</organism>
<dbReference type="GO" id="GO:0006302">
    <property type="term" value="P:double-strand break repair"/>
    <property type="evidence" value="ECO:0007669"/>
    <property type="project" value="TreeGrafter"/>
</dbReference>
<dbReference type="InterPro" id="IPR027417">
    <property type="entry name" value="P-loop_NTPase"/>
</dbReference>
<protein>
    <submittedName>
        <fullName evidence="2">Recombinase RecF</fullName>
    </submittedName>
</protein>
<dbReference type="RefSeq" id="WP_109839805.1">
    <property type="nucleotide sequence ID" value="NZ_QGKM01000100.1"/>
</dbReference>
<evidence type="ECO:0000313" key="2">
    <source>
        <dbReference type="EMBL" id="PWQ92272.1"/>
    </source>
</evidence>
<dbReference type="InterPro" id="IPR003959">
    <property type="entry name" value="ATPase_AAA_core"/>
</dbReference>
<sequence>MSDQATNIPINRLTIQGFKSIQRLDDFSLNNLNVLIGANGSGKSNLVSYFSMLGNMLGHSLQVWGRKQGGADRVLFNGVKETQQLHSEIVTGEFSYQFTLEPTVDEGFVFQSEVIAESGQQQQLGGGQTETKLSSRTVIRSWQVYHFHDTSDTAGVKRLSAVHHNEKLRSDASNLAAFLYRLQQENPNHYTQIIKTIRLAIPFFDDFVLKPQKLPSEEQQIRLLWKQTDSDYSLWPSQLSDGSIRFICLVTALLQPDPPSTIIIDEPELGLHPYAISLLGSLLRSASSRMQVIVSTQSVPLVNEFELDDLIVVEREQGATVFKRLDGDRFNDWLEDYSVGELWEKNILGGRPR</sequence>
<dbReference type="Proteomes" id="UP000245539">
    <property type="component" value="Unassembled WGS sequence"/>
</dbReference>